<dbReference type="AlphaFoldDB" id="A0A4R3VHZ2"/>
<dbReference type="Proteomes" id="UP000295110">
    <property type="component" value="Unassembled WGS sequence"/>
</dbReference>
<feature type="domain" description="Ice-binding protein C-terminal" evidence="2">
    <location>
        <begin position="156"/>
        <end position="179"/>
    </location>
</feature>
<keyword evidence="4" id="KW-1185">Reference proteome</keyword>
<gene>
    <name evidence="3" type="ORF">EV671_100332</name>
</gene>
<feature type="signal peptide" evidence="1">
    <location>
        <begin position="1"/>
        <end position="27"/>
    </location>
</feature>
<evidence type="ECO:0000313" key="4">
    <source>
        <dbReference type="Proteomes" id="UP000295110"/>
    </source>
</evidence>
<evidence type="ECO:0000313" key="3">
    <source>
        <dbReference type="EMBL" id="TCV03378.1"/>
    </source>
</evidence>
<keyword evidence="1" id="KW-0732">Signal</keyword>
<evidence type="ECO:0000259" key="2">
    <source>
        <dbReference type="Pfam" id="PF07589"/>
    </source>
</evidence>
<protein>
    <submittedName>
        <fullName evidence="3">Putative secreted protein with PEP-CTERM sorting signal</fullName>
    </submittedName>
</protein>
<dbReference type="EMBL" id="SMBU01000003">
    <property type="protein sequence ID" value="TCV03378.1"/>
    <property type="molecule type" value="Genomic_DNA"/>
</dbReference>
<comment type="caution">
    <text evidence="3">The sequence shown here is derived from an EMBL/GenBank/DDBJ whole genome shotgun (WGS) entry which is preliminary data.</text>
</comment>
<organism evidence="3 4">
    <name type="scientific">Roseateles saccharophilus</name>
    <name type="common">Pseudomonas saccharophila</name>
    <dbReference type="NCBI Taxonomy" id="304"/>
    <lineage>
        <taxon>Bacteria</taxon>
        <taxon>Pseudomonadati</taxon>
        <taxon>Pseudomonadota</taxon>
        <taxon>Betaproteobacteria</taxon>
        <taxon>Burkholderiales</taxon>
        <taxon>Sphaerotilaceae</taxon>
        <taxon>Roseateles</taxon>
    </lineage>
</organism>
<accession>A0A4R3VHZ2</accession>
<feature type="chain" id="PRO_5020680380" evidence="1">
    <location>
        <begin position="28"/>
        <end position="186"/>
    </location>
</feature>
<name>A0A4R3VHZ2_ROSSA</name>
<proteinExistence type="predicted"/>
<dbReference type="InterPro" id="IPR013424">
    <property type="entry name" value="Ice-binding_C"/>
</dbReference>
<dbReference type="RefSeq" id="WP_132569890.1">
    <property type="nucleotide sequence ID" value="NZ_CBCSGL010000041.1"/>
</dbReference>
<dbReference type="Pfam" id="PF07589">
    <property type="entry name" value="PEP-CTERM"/>
    <property type="match status" value="1"/>
</dbReference>
<evidence type="ECO:0000256" key="1">
    <source>
        <dbReference type="SAM" id="SignalP"/>
    </source>
</evidence>
<dbReference type="NCBIfam" id="TIGR02595">
    <property type="entry name" value="PEP_CTERM"/>
    <property type="match status" value="1"/>
</dbReference>
<reference evidence="3 4" key="1">
    <citation type="submission" date="2019-03" db="EMBL/GenBank/DDBJ databases">
        <title>Genomic Encyclopedia of Type Strains, Phase IV (KMG-IV): sequencing the most valuable type-strain genomes for metagenomic binning, comparative biology and taxonomic classification.</title>
        <authorList>
            <person name="Goeker M."/>
        </authorList>
    </citation>
    <scope>NUCLEOTIDE SEQUENCE [LARGE SCALE GENOMIC DNA]</scope>
    <source>
        <strain evidence="3 4">DSM 654</strain>
    </source>
</reference>
<sequence>MAQVSNPLRHAAAAATLALMASAPSYAAPTLTWDFVPAVQQLVPTDAYQITGELTNTGTTKITGITFLESWYGSIGAYITHWNWNPNFWTDYGSGLSIDPGASFTFQIATVDIVDAHSGLYTGAADYAPFQSRIGVVDTAGDYSGTVYASNQLLLQVPEPSSVALTALALLGLCGAARRGRRAATA</sequence>